<proteinExistence type="predicted"/>
<gene>
    <name evidence="1" type="ORF">BaRGS_00026598</name>
</gene>
<evidence type="ECO:0000313" key="2">
    <source>
        <dbReference type="Proteomes" id="UP001519460"/>
    </source>
</evidence>
<keyword evidence="2" id="KW-1185">Reference proteome</keyword>
<protein>
    <submittedName>
        <fullName evidence="1">Uncharacterized protein</fullName>
    </submittedName>
</protein>
<name>A0ABD0K4X6_9CAEN</name>
<dbReference type="Proteomes" id="UP001519460">
    <property type="component" value="Unassembled WGS sequence"/>
</dbReference>
<dbReference type="EMBL" id="JACVVK020000250">
    <property type="protein sequence ID" value="KAK7482133.1"/>
    <property type="molecule type" value="Genomic_DNA"/>
</dbReference>
<accession>A0ABD0K4X6</accession>
<dbReference type="AlphaFoldDB" id="A0ABD0K4X6"/>
<evidence type="ECO:0000313" key="1">
    <source>
        <dbReference type="EMBL" id="KAK7482133.1"/>
    </source>
</evidence>
<reference evidence="1 2" key="1">
    <citation type="journal article" date="2023" name="Sci. Data">
        <title>Genome assembly of the Korean intertidal mud-creeper Batillaria attramentaria.</title>
        <authorList>
            <person name="Patra A.K."/>
            <person name="Ho P.T."/>
            <person name="Jun S."/>
            <person name="Lee S.J."/>
            <person name="Kim Y."/>
            <person name="Won Y.J."/>
        </authorList>
    </citation>
    <scope>NUCLEOTIDE SEQUENCE [LARGE SCALE GENOMIC DNA]</scope>
    <source>
        <strain evidence="1">Wonlab-2016</strain>
    </source>
</reference>
<comment type="caution">
    <text evidence="1">The sequence shown here is derived from an EMBL/GenBank/DDBJ whole genome shotgun (WGS) entry which is preliminary data.</text>
</comment>
<organism evidence="1 2">
    <name type="scientific">Batillaria attramentaria</name>
    <dbReference type="NCBI Taxonomy" id="370345"/>
    <lineage>
        <taxon>Eukaryota</taxon>
        <taxon>Metazoa</taxon>
        <taxon>Spiralia</taxon>
        <taxon>Lophotrochozoa</taxon>
        <taxon>Mollusca</taxon>
        <taxon>Gastropoda</taxon>
        <taxon>Caenogastropoda</taxon>
        <taxon>Sorbeoconcha</taxon>
        <taxon>Cerithioidea</taxon>
        <taxon>Batillariidae</taxon>
        <taxon>Batillaria</taxon>
    </lineage>
</organism>
<sequence>MFYTRQQGMAETVMSYAQSMDSLAARCNQAQAGSVPPSQLVIRFADGLHTPRASPGHQTVPAGKKPEGSFDVVRHAAIRWTREEGPIYTESLQSQPSAMALEVEQLRLTVAALTTKLLRYQREL</sequence>